<comment type="caution">
    <text evidence="1">The sequence shown here is derived from an EMBL/GenBank/DDBJ whole genome shotgun (WGS) entry which is preliminary data.</text>
</comment>
<proteinExistence type="predicted"/>
<dbReference type="RefSeq" id="WP_184881759.1">
    <property type="nucleotide sequence ID" value="NZ_BOOV01000026.1"/>
</dbReference>
<gene>
    <name evidence="1" type="ORF">BJ982_003731</name>
</gene>
<dbReference type="Proteomes" id="UP000542210">
    <property type="component" value="Unassembled WGS sequence"/>
</dbReference>
<protein>
    <submittedName>
        <fullName evidence="1">Uncharacterized protein</fullName>
    </submittedName>
</protein>
<evidence type="ECO:0000313" key="1">
    <source>
        <dbReference type="EMBL" id="MBB4702187.1"/>
    </source>
</evidence>
<name>A0A7W7GA92_9ACTN</name>
<reference evidence="1 2" key="1">
    <citation type="submission" date="2020-08" db="EMBL/GenBank/DDBJ databases">
        <title>Sequencing the genomes of 1000 actinobacteria strains.</title>
        <authorList>
            <person name="Klenk H.-P."/>
        </authorList>
    </citation>
    <scope>NUCLEOTIDE SEQUENCE [LARGE SCALE GENOMIC DNA]</scope>
    <source>
        <strain evidence="1 2">DSM 45784</strain>
    </source>
</reference>
<dbReference type="AlphaFoldDB" id="A0A7W7GA92"/>
<keyword evidence="2" id="KW-1185">Reference proteome</keyword>
<sequence>MVSTVSQQTPAHTGPRRTISVERAGDVPELAPYDMLSWSRVIVERRDGMFVRHHGNEFRLPQMGADIETAARSLVIELASRAETADYQYAEVPAVAMQTPRAAVELVAAARRLRAELAAPGRHPVDMAGALPYLGEAAMDIAGMLNLISDTANAHSLAAVRDAADDAAHPIAKGANAVASVVEAVEVATGTLIDPVPDTLPTRGLLETLAAAHVEGLSLHTALLAAIHADRLGVAPAVAVDLACNEAWDDEVRAAGKVRAQLIEYARLAALAAEHDETAAAVV</sequence>
<evidence type="ECO:0000313" key="2">
    <source>
        <dbReference type="Proteomes" id="UP000542210"/>
    </source>
</evidence>
<organism evidence="1 2">
    <name type="scientific">Sphaerisporangium siamense</name>
    <dbReference type="NCBI Taxonomy" id="795645"/>
    <lineage>
        <taxon>Bacteria</taxon>
        <taxon>Bacillati</taxon>
        <taxon>Actinomycetota</taxon>
        <taxon>Actinomycetes</taxon>
        <taxon>Streptosporangiales</taxon>
        <taxon>Streptosporangiaceae</taxon>
        <taxon>Sphaerisporangium</taxon>
    </lineage>
</organism>
<accession>A0A7W7GA92</accession>
<dbReference type="EMBL" id="JACHND010000001">
    <property type="protein sequence ID" value="MBB4702187.1"/>
    <property type="molecule type" value="Genomic_DNA"/>
</dbReference>